<evidence type="ECO:0000313" key="4">
    <source>
        <dbReference type="EMBL" id="KAH0957166.1"/>
    </source>
</evidence>
<dbReference type="AlphaFoldDB" id="A0A9P8SC46"/>
<keyword evidence="4" id="KW-0695">RNA-directed DNA polymerase</keyword>
<dbReference type="GO" id="GO:0003964">
    <property type="term" value="F:RNA-directed DNA polymerase activity"/>
    <property type="evidence" value="ECO:0007669"/>
    <property type="project" value="UniProtKB-KW"/>
</dbReference>
<dbReference type="SUPFAM" id="SSF56672">
    <property type="entry name" value="DNA/RNA polymerases"/>
    <property type="match status" value="1"/>
</dbReference>
<dbReference type="InterPro" id="IPR043502">
    <property type="entry name" value="DNA/RNA_pol_sf"/>
</dbReference>
<dbReference type="Gene3D" id="3.30.70.270">
    <property type="match status" value="1"/>
</dbReference>
<keyword evidence="4" id="KW-0548">Nucleotidyltransferase</keyword>
<evidence type="ECO:0000256" key="2">
    <source>
        <dbReference type="ARBA" id="ARBA00023128"/>
    </source>
</evidence>
<sequence>MQPDKQPSADQHPEGNLEIFHSVFLAAVSKTARDHRFHRDDLVRLPKRYQDLENHPMGPDFKEAIRKELHDLLRRGTWRLVKREKAQGPPLPLKCKARICVRGDLQDEDDGRETYAATLAAKTFRIVMAIAARFDLDVRQFDVSNAFLYSDIKKDHPVYVRLPQGFALYGLRESPLLWYNEISQALKEAGIDHEEPCVFTNGKILALVYVDDILILNPRQEKKAVNDLVQHLQSKYDLREEEFKWYLGIRAVRDRPNRKVYLCQDAYIEKIARKFKLSDLKLRVPSIPIATIPLVKYNGQATKEEIKAYQERVGSLMYIAVMTRPDIARAAAQLARFLTNPSPEHLEAANQCIRYLYSTRFLAIVDASFGDDVETRRSSQRYVMMLFNGPVIWKAGLQDTVTTSTTEAEILSLERTTKESYALDRLLRDISLDLGPLKIYCDNLQSIRLVVEENQRITTKLRHVDIQNMWLKQEFKKDIKREANLEVGCR</sequence>
<name>A0A9P8SC46_9HYPO</name>
<keyword evidence="5" id="KW-1185">Reference proteome</keyword>
<dbReference type="GeneID" id="68360843"/>
<protein>
    <submittedName>
        <fullName evidence="4">Reverse transcriptase (RNA-dependent DNA polymerase) domain-containing protein</fullName>
    </submittedName>
</protein>
<dbReference type="PANTHER" id="PTHR11439:SF483">
    <property type="entry name" value="PEPTIDE SYNTHASE GLIP-LIKE, PUTATIVE (AFU_ORTHOLOGUE AFUA_3G12920)-RELATED"/>
    <property type="match status" value="1"/>
</dbReference>
<keyword evidence="2" id="KW-0496">Mitochondrion</keyword>
<gene>
    <name evidence="4" type="ORF">HRG_11715</name>
</gene>
<comment type="caution">
    <text evidence="4">The sequence shown here is derived from an EMBL/GenBank/DDBJ whole genome shotgun (WGS) entry which is preliminary data.</text>
</comment>
<evidence type="ECO:0000259" key="3">
    <source>
        <dbReference type="Pfam" id="PF07727"/>
    </source>
</evidence>
<reference evidence="4" key="1">
    <citation type="submission" date="2021-09" db="EMBL/GenBank/DDBJ databases">
        <title>A high-quality genome of the endoparasitic fungus Hirsutella rhossiliensis with a comparison of Hirsutella genomes reveals transposable elements contributing to genome size variation.</title>
        <authorList>
            <person name="Lin R."/>
            <person name="Jiao Y."/>
            <person name="Sun X."/>
            <person name="Ling J."/>
            <person name="Xie B."/>
            <person name="Cheng X."/>
        </authorList>
    </citation>
    <scope>NUCLEOTIDE SEQUENCE</scope>
    <source>
        <strain evidence="4">HR02</strain>
    </source>
</reference>
<accession>A0A9P8SC46</accession>
<keyword evidence="4" id="KW-0808">Transferase</keyword>
<dbReference type="GO" id="GO:0005739">
    <property type="term" value="C:mitochondrion"/>
    <property type="evidence" value="ECO:0007669"/>
    <property type="project" value="UniProtKB-SubCell"/>
</dbReference>
<dbReference type="CDD" id="cd09272">
    <property type="entry name" value="RNase_HI_RT_Ty1"/>
    <property type="match status" value="1"/>
</dbReference>
<proteinExistence type="predicted"/>
<evidence type="ECO:0000256" key="1">
    <source>
        <dbReference type="ARBA" id="ARBA00004173"/>
    </source>
</evidence>
<dbReference type="PANTHER" id="PTHR11439">
    <property type="entry name" value="GAG-POL-RELATED RETROTRANSPOSON"/>
    <property type="match status" value="1"/>
</dbReference>
<dbReference type="Pfam" id="PF07727">
    <property type="entry name" value="RVT_2"/>
    <property type="match status" value="1"/>
</dbReference>
<organism evidence="4 5">
    <name type="scientific">Hirsutella rhossiliensis</name>
    <dbReference type="NCBI Taxonomy" id="111463"/>
    <lineage>
        <taxon>Eukaryota</taxon>
        <taxon>Fungi</taxon>
        <taxon>Dikarya</taxon>
        <taxon>Ascomycota</taxon>
        <taxon>Pezizomycotina</taxon>
        <taxon>Sordariomycetes</taxon>
        <taxon>Hypocreomycetidae</taxon>
        <taxon>Hypocreales</taxon>
        <taxon>Ophiocordycipitaceae</taxon>
        <taxon>Hirsutella</taxon>
    </lineage>
</organism>
<dbReference type="RefSeq" id="XP_044714680.1">
    <property type="nucleotide sequence ID" value="XM_044870185.1"/>
</dbReference>
<dbReference type="EMBL" id="JAIZPD010000022">
    <property type="protein sequence ID" value="KAH0957166.1"/>
    <property type="molecule type" value="Genomic_DNA"/>
</dbReference>
<dbReference type="InterPro" id="IPR013103">
    <property type="entry name" value="RVT_2"/>
</dbReference>
<dbReference type="Gene3D" id="3.10.10.10">
    <property type="entry name" value="HIV Type 1 Reverse Transcriptase, subunit A, domain 1"/>
    <property type="match status" value="1"/>
</dbReference>
<comment type="subcellular location">
    <subcellularLocation>
        <location evidence="1">Mitochondrion</location>
    </subcellularLocation>
</comment>
<dbReference type="OrthoDB" id="4924025at2759"/>
<dbReference type="Proteomes" id="UP000824596">
    <property type="component" value="Unassembled WGS sequence"/>
</dbReference>
<feature type="domain" description="Reverse transcriptase Ty1/copia-type" evidence="3">
    <location>
        <begin position="91"/>
        <end position="280"/>
    </location>
</feature>
<evidence type="ECO:0000313" key="5">
    <source>
        <dbReference type="Proteomes" id="UP000824596"/>
    </source>
</evidence>
<dbReference type="InterPro" id="IPR043128">
    <property type="entry name" value="Rev_trsase/Diguanyl_cyclase"/>
</dbReference>